<protein>
    <submittedName>
        <fullName evidence="1">Uncharacterized protein</fullName>
    </submittedName>
</protein>
<evidence type="ECO:0000313" key="1">
    <source>
        <dbReference type="EMBL" id="MCP2312539.1"/>
    </source>
</evidence>
<organism evidence="1 2">
    <name type="scientific">Kitasatospora paracochleata</name>
    <dbReference type="NCBI Taxonomy" id="58354"/>
    <lineage>
        <taxon>Bacteria</taxon>
        <taxon>Bacillati</taxon>
        <taxon>Actinomycetota</taxon>
        <taxon>Actinomycetes</taxon>
        <taxon>Kitasatosporales</taxon>
        <taxon>Streptomycetaceae</taxon>
        <taxon>Kitasatospora</taxon>
    </lineage>
</organism>
<evidence type="ECO:0000313" key="2">
    <source>
        <dbReference type="Proteomes" id="UP001206483"/>
    </source>
</evidence>
<sequence length="32" mass="3551">MSAGPSLLMIAAWLAATAVLSRRLLRWEPRRG</sequence>
<gene>
    <name evidence="1" type="ORF">FHR36_005705</name>
</gene>
<dbReference type="EMBL" id="JAMZDX010000005">
    <property type="protein sequence ID" value="MCP2312539.1"/>
    <property type="molecule type" value="Genomic_DNA"/>
</dbReference>
<keyword evidence="2" id="KW-1185">Reference proteome</keyword>
<dbReference type="Proteomes" id="UP001206483">
    <property type="component" value="Unassembled WGS sequence"/>
</dbReference>
<name>A0ABT1J5Y5_9ACTN</name>
<proteinExistence type="predicted"/>
<comment type="caution">
    <text evidence="1">The sequence shown here is derived from an EMBL/GenBank/DDBJ whole genome shotgun (WGS) entry which is preliminary data.</text>
</comment>
<reference evidence="1 2" key="1">
    <citation type="submission" date="2022-06" db="EMBL/GenBank/DDBJ databases">
        <title>Sequencing the genomes of 1000 actinobacteria strains.</title>
        <authorList>
            <person name="Klenk H.-P."/>
        </authorList>
    </citation>
    <scope>NUCLEOTIDE SEQUENCE [LARGE SCALE GENOMIC DNA]</scope>
    <source>
        <strain evidence="1 2">DSM 41656</strain>
    </source>
</reference>
<accession>A0ABT1J5Y5</accession>